<evidence type="ECO:0000256" key="4">
    <source>
        <dbReference type="ARBA" id="ARBA00022449"/>
    </source>
</evidence>
<dbReference type="Gene3D" id="1.20.1530.20">
    <property type="match status" value="1"/>
</dbReference>
<evidence type="ECO:0000256" key="7">
    <source>
        <dbReference type="ARBA" id="ARBA00023065"/>
    </source>
</evidence>
<dbReference type="GO" id="GO:0015297">
    <property type="term" value="F:antiporter activity"/>
    <property type="evidence" value="ECO:0007669"/>
    <property type="project" value="UniProtKB-KW"/>
</dbReference>
<evidence type="ECO:0000256" key="3">
    <source>
        <dbReference type="ARBA" id="ARBA00022448"/>
    </source>
</evidence>
<feature type="transmembrane region" description="Helical" evidence="9">
    <location>
        <begin position="232"/>
        <end position="259"/>
    </location>
</feature>
<feature type="transmembrane region" description="Helical" evidence="9">
    <location>
        <begin position="22"/>
        <end position="40"/>
    </location>
</feature>
<feature type="transmembrane region" description="Helical" evidence="9">
    <location>
        <begin position="160"/>
        <end position="185"/>
    </location>
</feature>
<feature type="transmembrane region" description="Helical" evidence="9">
    <location>
        <begin position="191"/>
        <end position="212"/>
    </location>
</feature>
<dbReference type="InterPro" id="IPR006153">
    <property type="entry name" value="Cation/H_exchanger_TM"/>
</dbReference>
<dbReference type="GO" id="GO:1902600">
    <property type="term" value="P:proton transmembrane transport"/>
    <property type="evidence" value="ECO:0007669"/>
    <property type="project" value="InterPro"/>
</dbReference>
<dbReference type="RefSeq" id="WP_161826339.1">
    <property type="nucleotide sequence ID" value="NZ_WVIC01000034.1"/>
</dbReference>
<keyword evidence="4" id="KW-0050">Antiport</keyword>
<keyword evidence="5 9" id="KW-0812">Transmembrane</keyword>
<reference evidence="11" key="1">
    <citation type="submission" date="2019-12" db="EMBL/GenBank/DDBJ databases">
        <title>High-Quality draft genome sequences of three cyanobacteria isolated from the limestone walls of the Old Cathedral of Coimbra.</title>
        <authorList>
            <person name="Tiago I."/>
            <person name="Soares F."/>
            <person name="Portugal A."/>
        </authorList>
    </citation>
    <scope>NUCLEOTIDE SEQUENCE [LARGE SCALE GENOMIC DNA]</scope>
    <source>
        <strain evidence="11">C</strain>
    </source>
</reference>
<keyword evidence="12" id="KW-1185">Reference proteome</keyword>
<keyword evidence="8 9" id="KW-0472">Membrane</keyword>
<feature type="transmembrane region" description="Helical" evidence="9">
    <location>
        <begin position="129"/>
        <end position="148"/>
    </location>
</feature>
<dbReference type="PANTHER" id="PTHR43562:SF4">
    <property type="entry name" value="NA(+)_H(+) ANTIPORTER NHAS5"/>
    <property type="match status" value="1"/>
</dbReference>
<comment type="similarity">
    <text evidence="2">Belongs to the monovalent cation:proton antiporter 2 (CPA2) transporter (TC 2.A.37) family.</text>
</comment>
<keyword evidence="6 9" id="KW-1133">Transmembrane helix</keyword>
<feature type="transmembrane region" description="Helical" evidence="9">
    <location>
        <begin position="279"/>
        <end position="297"/>
    </location>
</feature>
<feature type="transmembrane region" description="Helical" evidence="9">
    <location>
        <begin position="102"/>
        <end position="123"/>
    </location>
</feature>
<keyword evidence="3" id="KW-0813">Transport</keyword>
<feature type="transmembrane region" description="Helical" evidence="9">
    <location>
        <begin position="372"/>
        <end position="391"/>
    </location>
</feature>
<keyword evidence="7" id="KW-0406">Ion transport</keyword>
<dbReference type="PANTHER" id="PTHR43562">
    <property type="entry name" value="NAPA-TYPE SODIUM/HYDROGEN ANTIPORTER"/>
    <property type="match status" value="1"/>
</dbReference>
<evidence type="ECO:0000256" key="2">
    <source>
        <dbReference type="ARBA" id="ARBA00005551"/>
    </source>
</evidence>
<dbReference type="InterPro" id="IPR038770">
    <property type="entry name" value="Na+/solute_symporter_sf"/>
</dbReference>
<feature type="domain" description="Cation/H+ exchanger transmembrane" evidence="10">
    <location>
        <begin position="30"/>
        <end position="390"/>
    </location>
</feature>
<dbReference type="Pfam" id="PF00999">
    <property type="entry name" value="Na_H_Exchanger"/>
    <property type="match status" value="1"/>
</dbReference>
<evidence type="ECO:0000256" key="1">
    <source>
        <dbReference type="ARBA" id="ARBA00004141"/>
    </source>
</evidence>
<dbReference type="Proteomes" id="UP000607397">
    <property type="component" value="Unassembled WGS sequence"/>
</dbReference>
<gene>
    <name evidence="11" type="ORF">GS597_15395</name>
</gene>
<evidence type="ECO:0000313" key="12">
    <source>
        <dbReference type="Proteomes" id="UP000607397"/>
    </source>
</evidence>
<evidence type="ECO:0000256" key="8">
    <source>
        <dbReference type="ARBA" id="ARBA00023136"/>
    </source>
</evidence>
<feature type="transmembrane region" description="Helical" evidence="9">
    <location>
        <begin position="338"/>
        <end position="360"/>
    </location>
</feature>
<organism evidence="11 12">
    <name type="scientific">Petrachloros mirabilis ULC683</name>
    <dbReference type="NCBI Taxonomy" id="2781853"/>
    <lineage>
        <taxon>Bacteria</taxon>
        <taxon>Bacillati</taxon>
        <taxon>Cyanobacteriota</taxon>
        <taxon>Cyanophyceae</taxon>
        <taxon>Synechococcales</taxon>
        <taxon>Petrachlorosaceae</taxon>
        <taxon>Petrachloros</taxon>
        <taxon>Petrachloros mirabilis</taxon>
    </lineage>
</organism>
<accession>A0A8K2A8C6</accession>
<name>A0A8K2A8C6_9CYAN</name>
<evidence type="ECO:0000256" key="5">
    <source>
        <dbReference type="ARBA" id="ARBA00022692"/>
    </source>
</evidence>
<evidence type="ECO:0000256" key="6">
    <source>
        <dbReference type="ARBA" id="ARBA00022989"/>
    </source>
</evidence>
<dbReference type="EMBL" id="WVIC01000034">
    <property type="protein sequence ID" value="NCJ07866.1"/>
    <property type="molecule type" value="Genomic_DNA"/>
</dbReference>
<comment type="caution">
    <text evidence="11">The sequence shown here is derived from an EMBL/GenBank/DDBJ whole genome shotgun (WGS) entry which is preliminary data.</text>
</comment>
<feature type="transmembrane region" description="Helical" evidence="9">
    <location>
        <begin position="47"/>
        <end position="65"/>
    </location>
</feature>
<proteinExistence type="inferred from homology"/>
<sequence>MFLSAVSANFPATLLLPLRDPVYILGVLLVVLLVTPWISLRLRVPTLIVLMGLGCLLGSNLLGVLERDAQMILLEKMGLLYIMLIAGLQMDLSNLRQLGARSLLFGLLTFGIPFGIGVISAQILGLGLLASALVGILYSPHTLIAYPIMARLGIAQHEAVGVAVGGSVVTSVLTLVGLSIVQALAQGALTLTFILKLAIGFPVFVGLCFWLIPQGMQRLLQKVPEASPIAFLLVLSTLFVTAALTQLLGIDAIVGAFIAGLALNRQVPRTGSLMYQIEFIGNCLFIPLFLVSVGILANPTIFFSAPENIGTVALVVIGAMGGKWLAAGLAGWRFQYSAVAITTMFSLTCSRAALVLVIALYGREAQLIGPGLFNAVIAYIAITCLVGPLIAEACGQRLSRLPVATEG</sequence>
<comment type="subcellular location">
    <subcellularLocation>
        <location evidence="1">Membrane</location>
        <topology evidence="1">Multi-pass membrane protein</topology>
    </subcellularLocation>
</comment>
<evidence type="ECO:0000259" key="10">
    <source>
        <dbReference type="Pfam" id="PF00999"/>
    </source>
</evidence>
<feature type="transmembrane region" description="Helical" evidence="9">
    <location>
        <begin position="309"/>
        <end position="332"/>
    </location>
</feature>
<evidence type="ECO:0000256" key="9">
    <source>
        <dbReference type="SAM" id="Phobius"/>
    </source>
</evidence>
<protein>
    <submittedName>
        <fullName evidence="11">Cation:proton antiporter</fullName>
    </submittedName>
</protein>
<dbReference type="AlphaFoldDB" id="A0A8K2A8C6"/>
<feature type="transmembrane region" description="Helical" evidence="9">
    <location>
        <begin position="71"/>
        <end position="90"/>
    </location>
</feature>
<dbReference type="GO" id="GO:0016020">
    <property type="term" value="C:membrane"/>
    <property type="evidence" value="ECO:0007669"/>
    <property type="project" value="UniProtKB-SubCell"/>
</dbReference>
<evidence type="ECO:0000313" key="11">
    <source>
        <dbReference type="EMBL" id="NCJ07866.1"/>
    </source>
</evidence>